<keyword evidence="2" id="KW-0812">Transmembrane</keyword>
<feature type="region of interest" description="Disordered" evidence="1">
    <location>
        <begin position="881"/>
        <end position="906"/>
    </location>
</feature>
<dbReference type="InterPro" id="IPR029787">
    <property type="entry name" value="Nucleotide_cyclase"/>
</dbReference>
<dbReference type="Proteomes" id="UP000192257">
    <property type="component" value="Unassembled WGS sequence"/>
</dbReference>
<dbReference type="AlphaFoldDB" id="A0A1X0NMS3"/>
<feature type="compositionally biased region" description="Polar residues" evidence="1">
    <location>
        <begin position="883"/>
        <end position="906"/>
    </location>
</feature>
<dbReference type="RefSeq" id="XP_028880091.1">
    <property type="nucleotide sequence ID" value="XM_029028692.1"/>
</dbReference>
<feature type="region of interest" description="Disordered" evidence="1">
    <location>
        <begin position="663"/>
        <end position="693"/>
    </location>
</feature>
<dbReference type="VEuPathDB" id="TriTrypDB:TM35_000312110"/>
<feature type="region of interest" description="Disordered" evidence="1">
    <location>
        <begin position="537"/>
        <end position="585"/>
    </location>
</feature>
<name>A0A1X0NMS3_9TRYP</name>
<accession>A0A1X0NMS3</accession>
<feature type="transmembrane region" description="Helical" evidence="2">
    <location>
        <begin position="22"/>
        <end position="47"/>
    </location>
</feature>
<feature type="region of interest" description="Disordered" evidence="1">
    <location>
        <begin position="617"/>
        <end position="648"/>
    </location>
</feature>
<reference evidence="4 5" key="1">
    <citation type="submission" date="2017-03" db="EMBL/GenBank/DDBJ databases">
        <title>An alternative strategy for trypanosome survival in the mammalian bloodstream revealed through genome and transcriptome analysis of the ubiquitous bovine parasite Trypanosoma (Megatrypanum) theileri.</title>
        <authorList>
            <person name="Kelly S."/>
            <person name="Ivens A."/>
            <person name="Mott A."/>
            <person name="O'Neill E."/>
            <person name="Emms D."/>
            <person name="Macleod O."/>
            <person name="Voorheis P."/>
            <person name="Matthews J."/>
            <person name="Matthews K."/>
            <person name="Carrington M."/>
        </authorList>
    </citation>
    <scope>NUCLEOTIDE SEQUENCE [LARGE SCALE GENOMIC DNA]</scope>
    <source>
        <strain evidence="4">Edinburgh</strain>
    </source>
</reference>
<feature type="domain" description="CHASE" evidence="3">
    <location>
        <begin position="140"/>
        <end position="250"/>
    </location>
</feature>
<gene>
    <name evidence="4" type="ORF">TM35_000312110</name>
</gene>
<evidence type="ECO:0000256" key="1">
    <source>
        <dbReference type="SAM" id="MobiDB-lite"/>
    </source>
</evidence>
<feature type="region of interest" description="Disordered" evidence="1">
    <location>
        <begin position="714"/>
        <end position="739"/>
    </location>
</feature>
<comment type="caution">
    <text evidence="4">The sequence shown here is derived from an EMBL/GenBank/DDBJ whole genome shotgun (WGS) entry which is preliminary data.</text>
</comment>
<keyword evidence="2" id="KW-1133">Transmembrane helix</keyword>
<dbReference type="EMBL" id="NBCO01000031">
    <property type="protein sequence ID" value="ORC86025.1"/>
    <property type="molecule type" value="Genomic_DNA"/>
</dbReference>
<proteinExistence type="predicted"/>
<evidence type="ECO:0000259" key="3">
    <source>
        <dbReference type="PROSITE" id="PS50839"/>
    </source>
</evidence>
<feature type="transmembrane region" description="Helical" evidence="2">
    <location>
        <begin position="311"/>
        <end position="336"/>
    </location>
</feature>
<dbReference type="Gene3D" id="3.30.70.1230">
    <property type="entry name" value="Nucleotide cyclase"/>
    <property type="match status" value="1"/>
</dbReference>
<organism evidence="4 5">
    <name type="scientific">Trypanosoma theileri</name>
    <dbReference type="NCBI Taxonomy" id="67003"/>
    <lineage>
        <taxon>Eukaryota</taxon>
        <taxon>Discoba</taxon>
        <taxon>Euglenozoa</taxon>
        <taxon>Kinetoplastea</taxon>
        <taxon>Metakinetoplastina</taxon>
        <taxon>Trypanosomatida</taxon>
        <taxon>Trypanosomatidae</taxon>
        <taxon>Trypanosoma</taxon>
    </lineage>
</organism>
<evidence type="ECO:0000313" key="5">
    <source>
        <dbReference type="Proteomes" id="UP000192257"/>
    </source>
</evidence>
<dbReference type="PROSITE" id="PS50839">
    <property type="entry name" value="CHASE"/>
    <property type="match status" value="1"/>
</dbReference>
<keyword evidence="2" id="KW-0472">Membrane</keyword>
<dbReference type="OrthoDB" id="272956at2759"/>
<feature type="compositionally biased region" description="Polar residues" evidence="1">
    <location>
        <begin position="673"/>
        <end position="691"/>
    </location>
</feature>
<dbReference type="InterPro" id="IPR006189">
    <property type="entry name" value="CHASE_dom"/>
</dbReference>
<dbReference type="SUPFAM" id="SSF55073">
    <property type="entry name" value="Nucleotide cyclase"/>
    <property type="match status" value="1"/>
</dbReference>
<dbReference type="GeneID" id="39988472"/>
<sequence length="906" mass="100921">MGNSRGGAVAMKKGLSTTQRRVYWLIGIGLTCAVILIVCIAVPITVFQARDRRERERRWRLEISEADRLASAFRSTVIDAISLTHGMEGFTLGSMTSLPPFNGTVEERIKDQMFPRFNQVASKMHSTTKFVQAFILAPGAVVLQTFPENDEMTKYDFLDPKNELGDPTAIESIDNASVFAFGPLHRALPSFPGEWQLIIRNPIYNVTDVADASRDNFWGFSLVIQDVDAMMDANLLNESTQKNGLDYLIYTVRRKTGESIPIRFSLNPNPTYEEMKDFIDTGTNRAVLRNRLTWYICLRSVHKEPELTRTAIVIIIVSAVFGSLLIFLVGTFMVLICIRDYEGWKHAPKTTPFAIAVIGPCNGEELWELAPECMVHVSERLTAVQRREIVRHRAYEGVQLHPYTTTVVARSVESALQLCFDILEELQSHPIDNNLQELLGDDGRLLLACAVHWCTDARVRMETINRIIRYEGPDVVYSGRMWVFASPNEVCISNAARNVVNNIPGLKIELLGSVFLRGVSERQDLYTISDPSNKRLQAASMAAKAHTSNNNLPMIPSSMETAAGNPLSMDPGLLQPNPFTSREAHGSSIDSSALLYSDGSCRTLESGGIGFAYGSSHRNSNSSSGNMRSNNRLSDGPGGSKGPKQINVPKTLIELVPTDEMSPMKTHRDINTRTDPLSSVDGSNRGSNYEGSSKLRVTTEVKSGINFVEKDQSPFSQMQSGSNTNTGINNKRKSYPNSMNGVMNRSNTEMREGTVPCDGDFVTEALLHPKIPTSVDTHLRAVFEHHAVMLDLSYDSLRTIVYYFFSAFKLLLKPLAAPERSNIFHRFAMAFGVPLHDVLEHLAVRCAMRHIQQLEDTRSLLWNCQQQAQLQMHLHYPRDTSPLVESSGTIQTSETPMASGSRLTDN</sequence>
<dbReference type="GO" id="GO:0003824">
    <property type="term" value="F:catalytic activity"/>
    <property type="evidence" value="ECO:0007669"/>
    <property type="project" value="UniProtKB-ARBA"/>
</dbReference>
<keyword evidence="5" id="KW-1185">Reference proteome</keyword>
<feature type="compositionally biased region" description="Low complexity" evidence="1">
    <location>
        <begin position="617"/>
        <end position="634"/>
    </location>
</feature>
<evidence type="ECO:0000313" key="4">
    <source>
        <dbReference type="EMBL" id="ORC86025.1"/>
    </source>
</evidence>
<evidence type="ECO:0000256" key="2">
    <source>
        <dbReference type="SAM" id="Phobius"/>
    </source>
</evidence>
<protein>
    <recommendedName>
        <fullName evidence="3">CHASE domain-containing protein</fullName>
    </recommendedName>
</protein>